<name>A0A371CHS6_9APHY</name>
<gene>
    <name evidence="2" type="ORF">OH76DRAFT_1490811</name>
</gene>
<evidence type="ECO:0000256" key="1">
    <source>
        <dbReference type="SAM" id="MobiDB-lite"/>
    </source>
</evidence>
<dbReference type="AlphaFoldDB" id="A0A371CHS6"/>
<dbReference type="EMBL" id="KZ857640">
    <property type="protein sequence ID" value="RDX39820.1"/>
    <property type="molecule type" value="Genomic_DNA"/>
</dbReference>
<dbReference type="OrthoDB" id="3269308at2759"/>
<sequence length="475" mass="49460">MSVRPPSPTIAERIRKRRRGAADDGQDHSADAAEGTVNSAGTPSTPPPRSFPTSPETPWLSTPSVTSDDSGLLTPLTPMSPSPVNFGTKYGMDVLTASLVLSPSPSVNRPLSASVPVTTNGAVPVTLGVSTEIPASEAGIPAQDMARVPPPVADIPGPCATVPAIAGAPDPPATPVCTAPPPQDNPVATVNVAPLAAHVPQPPSPVVHNGHPVATEVPVTPAGAAVPAQTVFPVAAAVTTTAAVGAPVTPTPGTPAALLPAAPILQAVIAAPQLLPGFEDVPAAVLAMVQNVGTTSIPALHTYSAARAPYRLDWGRGRLERRLTEGTATTFIRYAGRVRTSWFFGRGGEPQSRVNIGVTLLYDTDESALDKLYHKAKPSSGVPEVVFASRLQGQRQRGSFNETVVPFANVFNARDGVLARTDDRRINAVDFADNDIVAIDAELTRWRKPRASGWTEFDVGFELNAIYLLWDAPAA</sequence>
<keyword evidence="3" id="KW-1185">Reference proteome</keyword>
<protein>
    <submittedName>
        <fullName evidence="2">Uncharacterized protein</fullName>
    </submittedName>
</protein>
<dbReference type="Proteomes" id="UP000256964">
    <property type="component" value="Unassembled WGS sequence"/>
</dbReference>
<feature type="compositionally biased region" description="Basic and acidic residues" evidence="1">
    <location>
        <begin position="20"/>
        <end position="31"/>
    </location>
</feature>
<evidence type="ECO:0000313" key="2">
    <source>
        <dbReference type="EMBL" id="RDX39820.1"/>
    </source>
</evidence>
<proteinExistence type="predicted"/>
<organism evidence="2 3">
    <name type="scientific">Lentinus brumalis</name>
    <dbReference type="NCBI Taxonomy" id="2498619"/>
    <lineage>
        <taxon>Eukaryota</taxon>
        <taxon>Fungi</taxon>
        <taxon>Dikarya</taxon>
        <taxon>Basidiomycota</taxon>
        <taxon>Agaricomycotina</taxon>
        <taxon>Agaricomycetes</taxon>
        <taxon>Polyporales</taxon>
        <taxon>Polyporaceae</taxon>
        <taxon>Lentinus</taxon>
    </lineage>
</organism>
<accession>A0A371CHS6</accession>
<evidence type="ECO:0000313" key="3">
    <source>
        <dbReference type="Proteomes" id="UP000256964"/>
    </source>
</evidence>
<reference evidence="2 3" key="1">
    <citation type="journal article" date="2018" name="Biotechnol. Biofuels">
        <title>Integrative visual omics of the white-rot fungus Polyporus brumalis exposes the biotechnological potential of its oxidative enzymes for delignifying raw plant biomass.</title>
        <authorList>
            <person name="Miyauchi S."/>
            <person name="Rancon A."/>
            <person name="Drula E."/>
            <person name="Hage H."/>
            <person name="Chaduli D."/>
            <person name="Favel A."/>
            <person name="Grisel S."/>
            <person name="Henrissat B."/>
            <person name="Herpoel-Gimbert I."/>
            <person name="Ruiz-Duenas F.J."/>
            <person name="Chevret D."/>
            <person name="Hainaut M."/>
            <person name="Lin J."/>
            <person name="Wang M."/>
            <person name="Pangilinan J."/>
            <person name="Lipzen A."/>
            <person name="Lesage-Meessen L."/>
            <person name="Navarro D."/>
            <person name="Riley R."/>
            <person name="Grigoriev I.V."/>
            <person name="Zhou S."/>
            <person name="Raouche S."/>
            <person name="Rosso M.N."/>
        </authorList>
    </citation>
    <scope>NUCLEOTIDE SEQUENCE [LARGE SCALE GENOMIC DNA]</scope>
    <source>
        <strain evidence="2 3">BRFM 1820</strain>
    </source>
</reference>
<feature type="region of interest" description="Disordered" evidence="1">
    <location>
        <begin position="1"/>
        <end position="78"/>
    </location>
</feature>
<feature type="compositionally biased region" description="Polar residues" evidence="1">
    <location>
        <begin position="59"/>
        <end position="69"/>
    </location>
</feature>